<keyword evidence="11" id="KW-1185">Reference proteome</keyword>
<dbReference type="PANTHER" id="PTHR33693">
    <property type="entry name" value="TYPE-5 URACIL-DNA GLYCOSYLASE"/>
    <property type="match status" value="1"/>
</dbReference>
<keyword evidence="3" id="KW-0227">DNA damage</keyword>
<evidence type="ECO:0000256" key="3">
    <source>
        <dbReference type="ARBA" id="ARBA00022763"/>
    </source>
</evidence>
<keyword evidence="2" id="KW-0479">Metal-binding</keyword>
<dbReference type="PANTHER" id="PTHR33693:SF3">
    <property type="entry name" value="TYPE-5 URACIL-DNA GLYCOSYLASE"/>
    <property type="match status" value="1"/>
</dbReference>
<keyword evidence="1" id="KW-0004">4Fe-4S</keyword>
<dbReference type="InterPro" id="IPR036895">
    <property type="entry name" value="Uracil-DNA_glycosylase-like_sf"/>
</dbReference>
<organism evidence="10 11">
    <name type="scientific">Actinoallomurus acaciae</name>
    <dbReference type="NCBI Taxonomy" id="502577"/>
    <lineage>
        <taxon>Bacteria</taxon>
        <taxon>Bacillati</taxon>
        <taxon>Actinomycetota</taxon>
        <taxon>Actinomycetes</taxon>
        <taxon>Streptosporangiales</taxon>
        <taxon>Thermomonosporaceae</taxon>
        <taxon>Actinoallomurus</taxon>
    </lineage>
</organism>
<evidence type="ECO:0000313" key="10">
    <source>
        <dbReference type="EMBL" id="MFB9838755.1"/>
    </source>
</evidence>
<evidence type="ECO:0000313" key="11">
    <source>
        <dbReference type="Proteomes" id="UP001589627"/>
    </source>
</evidence>
<dbReference type="InterPro" id="IPR051536">
    <property type="entry name" value="UDG_Type-4/5"/>
</dbReference>
<feature type="region of interest" description="Disordered" evidence="8">
    <location>
        <begin position="1"/>
        <end position="25"/>
    </location>
</feature>
<evidence type="ECO:0000256" key="5">
    <source>
        <dbReference type="ARBA" id="ARBA00023004"/>
    </source>
</evidence>
<dbReference type="Pfam" id="PF03167">
    <property type="entry name" value="UDG"/>
    <property type="match status" value="1"/>
</dbReference>
<keyword evidence="6" id="KW-0411">Iron-sulfur</keyword>
<dbReference type="EMBL" id="JBHLZP010000570">
    <property type="protein sequence ID" value="MFB9838755.1"/>
    <property type="molecule type" value="Genomic_DNA"/>
</dbReference>
<dbReference type="SUPFAM" id="SSF52141">
    <property type="entry name" value="Uracil-DNA glycosylase-like"/>
    <property type="match status" value="1"/>
</dbReference>
<evidence type="ECO:0000256" key="4">
    <source>
        <dbReference type="ARBA" id="ARBA00022801"/>
    </source>
</evidence>
<reference evidence="10 11" key="1">
    <citation type="submission" date="2024-09" db="EMBL/GenBank/DDBJ databases">
        <authorList>
            <person name="Sun Q."/>
            <person name="Mori K."/>
        </authorList>
    </citation>
    <scope>NUCLEOTIDE SEQUENCE [LARGE SCALE GENOMIC DNA]</scope>
    <source>
        <strain evidence="10 11">TBRC 0563</strain>
    </source>
</reference>
<evidence type="ECO:0000256" key="8">
    <source>
        <dbReference type="SAM" id="MobiDB-lite"/>
    </source>
</evidence>
<sequence>PPANKPTPAERATCAPPANKPTPAERATCAPWLVRELRFVAGDVRAIVVLGGYGWQALWPGLKEAGYGTPARRPAFGHGAEVELASPAGGTALLIGCYHPSQQNTFTGRVTETMLDTVLTRARTYAGLPGPEEPADRL</sequence>
<dbReference type="InterPro" id="IPR005122">
    <property type="entry name" value="Uracil-DNA_glycosylase-like"/>
</dbReference>
<keyword evidence="5" id="KW-0408">Iron</keyword>
<dbReference type="Proteomes" id="UP001589627">
    <property type="component" value="Unassembled WGS sequence"/>
</dbReference>
<keyword evidence="7" id="KW-0234">DNA repair</keyword>
<evidence type="ECO:0000256" key="2">
    <source>
        <dbReference type="ARBA" id="ARBA00022723"/>
    </source>
</evidence>
<feature type="non-terminal residue" evidence="10">
    <location>
        <position position="1"/>
    </location>
</feature>
<evidence type="ECO:0000256" key="7">
    <source>
        <dbReference type="ARBA" id="ARBA00023204"/>
    </source>
</evidence>
<name>A0ABV5YUJ1_9ACTN</name>
<protein>
    <submittedName>
        <fullName evidence="10">Uracil-DNA glycosylase family protein</fullName>
    </submittedName>
</protein>
<accession>A0ABV5YUJ1</accession>
<gene>
    <name evidence="10" type="ORF">ACFFNX_42070</name>
</gene>
<feature type="domain" description="Uracil-DNA glycosylase-like" evidence="9">
    <location>
        <begin position="13"/>
        <end position="116"/>
    </location>
</feature>
<evidence type="ECO:0000256" key="1">
    <source>
        <dbReference type="ARBA" id="ARBA00022485"/>
    </source>
</evidence>
<proteinExistence type="predicted"/>
<comment type="caution">
    <text evidence="10">The sequence shown here is derived from an EMBL/GenBank/DDBJ whole genome shotgun (WGS) entry which is preliminary data.</text>
</comment>
<dbReference type="Gene3D" id="3.40.470.10">
    <property type="entry name" value="Uracil-DNA glycosylase-like domain"/>
    <property type="match status" value="1"/>
</dbReference>
<evidence type="ECO:0000259" key="9">
    <source>
        <dbReference type="Pfam" id="PF03167"/>
    </source>
</evidence>
<keyword evidence="4" id="KW-0378">Hydrolase</keyword>
<evidence type="ECO:0000256" key="6">
    <source>
        <dbReference type="ARBA" id="ARBA00023014"/>
    </source>
</evidence>
<dbReference type="RefSeq" id="WP_378211846.1">
    <property type="nucleotide sequence ID" value="NZ_JBHLZP010000570.1"/>
</dbReference>